<dbReference type="RefSeq" id="WP_023014805.1">
    <property type="nucleotide sequence ID" value="NZ_AXDY01000001.1"/>
</dbReference>
<dbReference type="Gene3D" id="1.20.1250.20">
    <property type="entry name" value="MFS general substrate transporter like domains"/>
    <property type="match status" value="1"/>
</dbReference>
<evidence type="ECO:0000313" key="10">
    <source>
        <dbReference type="Proteomes" id="UP000017131"/>
    </source>
</evidence>
<protein>
    <recommendedName>
        <fullName evidence="8">Major facilitator superfamily (MFS) profile domain-containing protein</fullName>
    </recommendedName>
</protein>
<evidence type="ECO:0000259" key="8">
    <source>
        <dbReference type="PROSITE" id="PS50850"/>
    </source>
</evidence>
<dbReference type="EMBL" id="AXDY01000001">
    <property type="protein sequence ID" value="ERS94611.1"/>
    <property type="molecule type" value="Genomic_DNA"/>
</dbReference>
<evidence type="ECO:0000256" key="1">
    <source>
        <dbReference type="ARBA" id="ARBA00004651"/>
    </source>
</evidence>
<feature type="transmembrane region" description="Helical" evidence="7">
    <location>
        <begin position="161"/>
        <end position="182"/>
    </location>
</feature>
<organism evidence="9 10">
    <name type="scientific">Staphylococcus simulans UMC-CNS-990</name>
    <dbReference type="NCBI Taxonomy" id="1405498"/>
    <lineage>
        <taxon>Bacteria</taxon>
        <taxon>Bacillati</taxon>
        <taxon>Bacillota</taxon>
        <taxon>Bacilli</taxon>
        <taxon>Bacillales</taxon>
        <taxon>Staphylococcaceae</taxon>
        <taxon>Staphylococcus</taxon>
    </lineage>
</organism>
<accession>A0ABP2YWZ6</accession>
<evidence type="ECO:0000256" key="3">
    <source>
        <dbReference type="ARBA" id="ARBA00022475"/>
    </source>
</evidence>
<dbReference type="InterPro" id="IPR036259">
    <property type="entry name" value="MFS_trans_sf"/>
</dbReference>
<dbReference type="Pfam" id="PF07690">
    <property type="entry name" value="MFS_1"/>
    <property type="match status" value="1"/>
</dbReference>
<proteinExistence type="predicted"/>
<dbReference type="InterPro" id="IPR020846">
    <property type="entry name" value="MFS_dom"/>
</dbReference>
<dbReference type="PROSITE" id="PS50850">
    <property type="entry name" value="MFS"/>
    <property type="match status" value="1"/>
</dbReference>
<comment type="subcellular location">
    <subcellularLocation>
        <location evidence="1">Cell membrane</location>
        <topology evidence="1">Multi-pass membrane protein</topology>
    </subcellularLocation>
</comment>
<keyword evidence="2" id="KW-0813">Transport</keyword>
<feature type="domain" description="Major facilitator superfamily (MFS) profile" evidence="8">
    <location>
        <begin position="7"/>
        <end position="402"/>
    </location>
</feature>
<dbReference type="PANTHER" id="PTHR43124">
    <property type="entry name" value="PURINE EFFLUX PUMP PBUE"/>
    <property type="match status" value="1"/>
</dbReference>
<evidence type="ECO:0000256" key="7">
    <source>
        <dbReference type="SAM" id="Phobius"/>
    </source>
</evidence>
<dbReference type="SUPFAM" id="SSF103473">
    <property type="entry name" value="MFS general substrate transporter"/>
    <property type="match status" value="1"/>
</dbReference>
<feature type="transmembrane region" description="Helical" evidence="7">
    <location>
        <begin position="73"/>
        <end position="90"/>
    </location>
</feature>
<dbReference type="Proteomes" id="UP000017131">
    <property type="component" value="Unassembled WGS sequence"/>
</dbReference>
<feature type="transmembrane region" description="Helical" evidence="7">
    <location>
        <begin position="239"/>
        <end position="258"/>
    </location>
</feature>
<comment type="caution">
    <text evidence="9">The sequence shown here is derived from an EMBL/GenBank/DDBJ whole genome shotgun (WGS) entry which is preliminary data.</text>
</comment>
<feature type="transmembrane region" description="Helical" evidence="7">
    <location>
        <begin position="134"/>
        <end position="155"/>
    </location>
</feature>
<dbReference type="InterPro" id="IPR050189">
    <property type="entry name" value="MFS_Efflux_Transporters"/>
</dbReference>
<feature type="transmembrane region" description="Helical" evidence="7">
    <location>
        <begin position="326"/>
        <end position="348"/>
    </location>
</feature>
<evidence type="ECO:0000256" key="2">
    <source>
        <dbReference type="ARBA" id="ARBA00022448"/>
    </source>
</evidence>
<keyword evidence="4 7" id="KW-0812">Transmembrane</keyword>
<feature type="transmembrane region" description="Helical" evidence="7">
    <location>
        <begin position="96"/>
        <end position="122"/>
    </location>
</feature>
<keyword evidence="10" id="KW-1185">Reference proteome</keyword>
<reference evidence="9 10" key="1">
    <citation type="journal article" date="2013" name="Genome Announc.">
        <title>Draft Genome Sequence of Staphylococcus simulans UMC-CNS-990, Isolated from a Case of Chronic Bovine Mastitis.</title>
        <authorList>
            <person name="Calcutt M.J."/>
            <person name="Foecking M.F."/>
            <person name="Hsieh H.Y."/>
            <person name="Perry J."/>
            <person name="Stewart G.C."/>
            <person name="Middleton J.R."/>
        </authorList>
    </citation>
    <scope>NUCLEOTIDE SEQUENCE [LARGE SCALE GENOMIC DNA]</scope>
    <source>
        <strain evidence="9 10">UMC-CNS-990</strain>
    </source>
</reference>
<evidence type="ECO:0000256" key="6">
    <source>
        <dbReference type="ARBA" id="ARBA00023136"/>
    </source>
</evidence>
<evidence type="ECO:0000313" key="9">
    <source>
        <dbReference type="EMBL" id="ERS94611.1"/>
    </source>
</evidence>
<keyword evidence="6 7" id="KW-0472">Membrane</keyword>
<dbReference type="PANTHER" id="PTHR43124:SF3">
    <property type="entry name" value="CHLORAMPHENICOL EFFLUX PUMP RV0191"/>
    <property type="match status" value="1"/>
</dbReference>
<sequence>MRFSKLVIPGILMIAVTYGLGRFSFGLFLPDISQDLSLTPTQAGLISSLFYLSYCFSIIFATFKTDKVGPKNMIMAAGLSVLIGLILIGISPNLMILALGVLFAGASTGFVSPPYGYVISLWIKLEEQSKANTWINSGTSIGLMLAGVTAMIAFLDWRTMYLSYAVLALIMLVWNFIIIPSLNQPLEIYTGSFNLLDVKNGSRIALASTLLGIATAPFWTFSKSFVQATDLYTNFQLSIFWILIGVFGIIGGVSGNIIEQKGIRFAYNLGVIAISAASILLALAQLLWITPFIASSLFGISYIFLTGVLMVWGIRVYVRNASIGIGIPFLLLAVGQVIGSILAGPLIVFLNYKATFVVFGLISLSALWIYPKFKLKDNPVPEAEYSKLQEDNKHVLKDFEEE</sequence>
<dbReference type="InterPro" id="IPR011701">
    <property type="entry name" value="MFS"/>
</dbReference>
<feature type="transmembrane region" description="Helical" evidence="7">
    <location>
        <begin position="7"/>
        <end position="29"/>
    </location>
</feature>
<keyword evidence="3" id="KW-1003">Cell membrane</keyword>
<feature type="transmembrane region" description="Helical" evidence="7">
    <location>
        <begin position="292"/>
        <end position="314"/>
    </location>
</feature>
<name>A0ABP2YWZ6_STASI</name>
<feature type="transmembrane region" description="Helical" evidence="7">
    <location>
        <begin position="41"/>
        <end position="61"/>
    </location>
</feature>
<feature type="transmembrane region" description="Helical" evidence="7">
    <location>
        <begin position="265"/>
        <end position="286"/>
    </location>
</feature>
<evidence type="ECO:0000256" key="4">
    <source>
        <dbReference type="ARBA" id="ARBA00022692"/>
    </source>
</evidence>
<keyword evidence="5 7" id="KW-1133">Transmembrane helix</keyword>
<gene>
    <name evidence="9" type="ORF">SSIM_00530</name>
</gene>
<feature type="transmembrane region" description="Helical" evidence="7">
    <location>
        <begin position="354"/>
        <end position="370"/>
    </location>
</feature>
<feature type="transmembrane region" description="Helical" evidence="7">
    <location>
        <begin position="203"/>
        <end position="219"/>
    </location>
</feature>
<evidence type="ECO:0000256" key="5">
    <source>
        <dbReference type="ARBA" id="ARBA00022989"/>
    </source>
</evidence>